<dbReference type="AlphaFoldDB" id="A0AA91VEZ1"/>
<evidence type="ECO:0000313" key="2">
    <source>
        <dbReference type="EMBL" id="PED84122.1"/>
    </source>
</evidence>
<dbReference type="EMBL" id="NVOR01000007">
    <property type="protein sequence ID" value="PED84122.1"/>
    <property type="molecule type" value="Genomic_DNA"/>
</dbReference>
<sequence>MSFSQLNIDTFRAINDLGKQYSFLNSTMIFLAEYMVYFLGLIIIVYHFNREAPFL</sequence>
<gene>
    <name evidence="2" type="ORF">CON65_01455</name>
</gene>
<protein>
    <submittedName>
        <fullName evidence="2">UDP-diphosphatase</fullName>
    </submittedName>
</protein>
<dbReference type="Proteomes" id="UP000221020">
    <property type="component" value="Unassembled WGS sequence"/>
</dbReference>
<feature type="transmembrane region" description="Helical" evidence="1">
    <location>
        <begin position="21"/>
        <end position="48"/>
    </location>
</feature>
<accession>A0AA91VEZ1</accession>
<keyword evidence="1" id="KW-1133">Transmembrane helix</keyword>
<reference evidence="2 3" key="1">
    <citation type="submission" date="2017-09" db="EMBL/GenBank/DDBJ databases">
        <title>Large-scale bioinformatics analysis of Bacillus genomes uncovers conserved roles of natural products in bacterial physiology.</title>
        <authorList>
            <consortium name="Agbiome Team Llc"/>
            <person name="Bleich R.M."/>
            <person name="Grubbs K.J."/>
            <person name="Santa Maria K.C."/>
            <person name="Allen S.E."/>
            <person name="Farag S."/>
            <person name="Shank E.A."/>
            <person name="Bowers A."/>
        </authorList>
    </citation>
    <scope>NUCLEOTIDE SEQUENCE [LARGE SCALE GENOMIC DNA]</scope>
    <source>
        <strain evidence="2 3">AFS092012</strain>
    </source>
</reference>
<evidence type="ECO:0000256" key="1">
    <source>
        <dbReference type="SAM" id="Phobius"/>
    </source>
</evidence>
<evidence type="ECO:0000313" key="3">
    <source>
        <dbReference type="Proteomes" id="UP000221020"/>
    </source>
</evidence>
<keyword evidence="1" id="KW-0812">Transmembrane</keyword>
<name>A0AA91VEZ1_9BACI</name>
<organism evidence="2 3">
    <name type="scientific">Bacillus pseudomycoides</name>
    <dbReference type="NCBI Taxonomy" id="64104"/>
    <lineage>
        <taxon>Bacteria</taxon>
        <taxon>Bacillati</taxon>
        <taxon>Bacillota</taxon>
        <taxon>Bacilli</taxon>
        <taxon>Bacillales</taxon>
        <taxon>Bacillaceae</taxon>
        <taxon>Bacillus</taxon>
        <taxon>Bacillus cereus group</taxon>
    </lineage>
</organism>
<keyword evidence="1" id="KW-0472">Membrane</keyword>
<proteinExistence type="predicted"/>
<comment type="caution">
    <text evidence="2">The sequence shown here is derived from an EMBL/GenBank/DDBJ whole genome shotgun (WGS) entry which is preliminary data.</text>
</comment>